<accession>A0A9J6BE88</accession>
<protein>
    <recommendedName>
        <fullName evidence="4">Peptidase S1 domain-containing protein</fullName>
    </recommendedName>
</protein>
<feature type="chain" id="PRO_5039893962" description="Peptidase S1 domain-containing protein" evidence="3">
    <location>
        <begin position="18"/>
        <end position="262"/>
    </location>
</feature>
<dbReference type="Proteomes" id="UP001107558">
    <property type="component" value="Chromosome 4"/>
</dbReference>
<evidence type="ECO:0000259" key="4">
    <source>
        <dbReference type="PROSITE" id="PS50240"/>
    </source>
</evidence>
<dbReference type="OrthoDB" id="5565075at2759"/>
<dbReference type="Pfam" id="PF00089">
    <property type="entry name" value="Trypsin"/>
    <property type="match status" value="1"/>
</dbReference>
<evidence type="ECO:0000313" key="5">
    <source>
        <dbReference type="EMBL" id="KAG5667827.1"/>
    </source>
</evidence>
<dbReference type="InterPro" id="IPR018114">
    <property type="entry name" value="TRYPSIN_HIS"/>
</dbReference>
<dbReference type="FunFam" id="2.40.10.10:FF:000068">
    <property type="entry name" value="transmembrane protease serine 2"/>
    <property type="match status" value="1"/>
</dbReference>
<dbReference type="SMART" id="SM00020">
    <property type="entry name" value="Tryp_SPc"/>
    <property type="match status" value="1"/>
</dbReference>
<keyword evidence="1" id="KW-1015">Disulfide bond</keyword>
<dbReference type="CDD" id="cd00190">
    <property type="entry name" value="Tryp_SPc"/>
    <property type="match status" value="1"/>
</dbReference>
<feature type="signal peptide" evidence="3">
    <location>
        <begin position="1"/>
        <end position="17"/>
    </location>
</feature>
<evidence type="ECO:0000256" key="2">
    <source>
        <dbReference type="ARBA" id="ARBA00024195"/>
    </source>
</evidence>
<dbReference type="GO" id="GO:0006508">
    <property type="term" value="P:proteolysis"/>
    <property type="evidence" value="ECO:0007669"/>
    <property type="project" value="InterPro"/>
</dbReference>
<dbReference type="PROSITE" id="PS00134">
    <property type="entry name" value="TRYPSIN_HIS"/>
    <property type="match status" value="1"/>
</dbReference>
<dbReference type="InterPro" id="IPR001314">
    <property type="entry name" value="Peptidase_S1A"/>
</dbReference>
<dbReference type="SUPFAM" id="SSF50494">
    <property type="entry name" value="Trypsin-like serine proteases"/>
    <property type="match status" value="1"/>
</dbReference>
<dbReference type="InterPro" id="IPR043504">
    <property type="entry name" value="Peptidase_S1_PA_chymotrypsin"/>
</dbReference>
<dbReference type="PANTHER" id="PTHR24260:SF134">
    <property type="entry name" value="AT07769P-RELATED"/>
    <property type="match status" value="1"/>
</dbReference>
<dbReference type="InterPro" id="IPR001254">
    <property type="entry name" value="Trypsin_dom"/>
</dbReference>
<evidence type="ECO:0000256" key="3">
    <source>
        <dbReference type="SAM" id="SignalP"/>
    </source>
</evidence>
<dbReference type="Gene3D" id="2.40.10.10">
    <property type="entry name" value="Trypsin-like serine proteases"/>
    <property type="match status" value="1"/>
</dbReference>
<dbReference type="PROSITE" id="PS50240">
    <property type="entry name" value="TRYPSIN_DOM"/>
    <property type="match status" value="1"/>
</dbReference>
<dbReference type="PANTHER" id="PTHR24260">
    <property type="match status" value="1"/>
</dbReference>
<comment type="similarity">
    <text evidence="2">Belongs to the peptidase S1 family. CLIP subfamily.</text>
</comment>
<comment type="caution">
    <text evidence="5">The sequence shown here is derived from an EMBL/GenBank/DDBJ whole genome shotgun (WGS) entry which is preliminary data.</text>
</comment>
<dbReference type="InterPro" id="IPR051333">
    <property type="entry name" value="CLIP_Serine_Protease"/>
</dbReference>
<evidence type="ECO:0000313" key="6">
    <source>
        <dbReference type="Proteomes" id="UP001107558"/>
    </source>
</evidence>
<keyword evidence="3" id="KW-0732">Signal</keyword>
<dbReference type="AlphaFoldDB" id="A0A9J6BE88"/>
<dbReference type="PRINTS" id="PR00722">
    <property type="entry name" value="CHYMOTRYPSIN"/>
</dbReference>
<dbReference type="EMBL" id="JADBJN010000004">
    <property type="protein sequence ID" value="KAG5667827.1"/>
    <property type="molecule type" value="Genomic_DNA"/>
</dbReference>
<feature type="domain" description="Peptidase S1" evidence="4">
    <location>
        <begin position="18"/>
        <end position="259"/>
    </location>
</feature>
<name>A0A9J6BE88_POLVA</name>
<evidence type="ECO:0000256" key="1">
    <source>
        <dbReference type="ARBA" id="ARBA00023157"/>
    </source>
</evidence>
<organism evidence="5 6">
    <name type="scientific">Polypedilum vanderplanki</name>
    <name type="common">Sleeping chironomid midge</name>
    <dbReference type="NCBI Taxonomy" id="319348"/>
    <lineage>
        <taxon>Eukaryota</taxon>
        <taxon>Metazoa</taxon>
        <taxon>Ecdysozoa</taxon>
        <taxon>Arthropoda</taxon>
        <taxon>Hexapoda</taxon>
        <taxon>Insecta</taxon>
        <taxon>Pterygota</taxon>
        <taxon>Neoptera</taxon>
        <taxon>Endopterygota</taxon>
        <taxon>Diptera</taxon>
        <taxon>Nematocera</taxon>
        <taxon>Chironomoidea</taxon>
        <taxon>Chironomidae</taxon>
        <taxon>Chironominae</taxon>
        <taxon>Polypedilum</taxon>
        <taxon>Polypedilum</taxon>
    </lineage>
</organism>
<dbReference type="InterPro" id="IPR009003">
    <property type="entry name" value="Peptidase_S1_PA"/>
</dbReference>
<dbReference type="GO" id="GO:0004252">
    <property type="term" value="F:serine-type endopeptidase activity"/>
    <property type="evidence" value="ECO:0007669"/>
    <property type="project" value="InterPro"/>
</dbReference>
<proteinExistence type="inferred from homology"/>
<reference evidence="5" key="1">
    <citation type="submission" date="2021-03" db="EMBL/GenBank/DDBJ databases">
        <title>Chromosome level genome of the anhydrobiotic midge Polypedilum vanderplanki.</title>
        <authorList>
            <person name="Yoshida Y."/>
            <person name="Kikawada T."/>
            <person name="Gusev O."/>
        </authorList>
    </citation>
    <scope>NUCLEOTIDE SEQUENCE</scope>
    <source>
        <strain evidence="5">NIAS01</strain>
        <tissue evidence="5">Whole body or cell culture</tissue>
    </source>
</reference>
<sequence length="262" mass="29470">MKLIFLIFVLKFNSILGIYDGIKAYPHQFPYVVLINNPRFYCSGTLISNKFVVTAAHCLMSVKSGKAIKVSLGVHEYYGNSISDGFLIESKKFWIHENFSMPSAVNDIGLIELPDPIEPSIFYKPIRIDKKNNTELNFNDNEIVLAGWGHFAPGQRSTQLRYTTMKLLIMTECLKFRYNYIETLTNNHICATKITNLPCDGDSGTALVTKKSGKIVGILSYVKDAENGIDMGRNDCKTNVPVVATRISSYIDWISEKSGLKF</sequence>
<keyword evidence="6" id="KW-1185">Reference proteome</keyword>
<gene>
    <name evidence="5" type="ORF">PVAND_015796</name>
</gene>